<dbReference type="PANTHER" id="PTHR42789:SF1">
    <property type="entry name" value="D-ISOMER SPECIFIC 2-HYDROXYACID DEHYDROGENASE FAMILY PROTEIN (AFU_ORTHOLOGUE AFUA_6G10090)"/>
    <property type="match status" value="1"/>
</dbReference>
<keyword evidence="4" id="KW-0520">NAD</keyword>
<protein>
    <submittedName>
        <fullName evidence="8">NAD(P)-binding domain-containing protein</fullName>
    </submittedName>
</protein>
<dbReference type="InterPro" id="IPR006140">
    <property type="entry name" value="D-isomer_DH_NAD-bd"/>
</dbReference>
<name>A0ABS8KYR8_9HYPH</name>
<organism evidence="8 9">
    <name type="scientific">Reyranella aquatilis</name>
    <dbReference type="NCBI Taxonomy" id="2035356"/>
    <lineage>
        <taxon>Bacteria</taxon>
        <taxon>Pseudomonadati</taxon>
        <taxon>Pseudomonadota</taxon>
        <taxon>Alphaproteobacteria</taxon>
        <taxon>Hyphomicrobiales</taxon>
        <taxon>Reyranellaceae</taxon>
        <taxon>Reyranella</taxon>
    </lineage>
</organism>
<dbReference type="PROSITE" id="PS00065">
    <property type="entry name" value="D_2_HYDROXYACID_DH_1"/>
    <property type="match status" value="1"/>
</dbReference>
<sequence length="300" mass="31909">MARTLFIDSTPDIDRVWKQVHGPADIPVTINMGPVPEEHVPDKAAGYDTIINDATYFSEPTLRRCSGLKHIVFLGTGASSYVDVAAAERLGIKVSTIGGYGDTTVAEHAMGLVFAAARHIATMHGIVRGGGWRPMQGMELRGKTLGVVGLGGIGRELARIAQGIGLNVIAYNRSPVADSSVKTVTIDELLAQSDIVSLHLALNDATRGFLDRAKLEKTKPGVIIVNTARAGIVDEPALVDLLRAGRIGHYATDVFGLEPTPPDEPLLKLDNVTLTAHAGYNTPEAAMTMYRRAIDLAANG</sequence>
<feature type="domain" description="D-isomer specific 2-hydroxyacid dehydrogenase catalytic" evidence="6">
    <location>
        <begin position="34"/>
        <end position="293"/>
    </location>
</feature>
<dbReference type="SUPFAM" id="SSF52283">
    <property type="entry name" value="Formate/glycerate dehydrogenase catalytic domain-like"/>
    <property type="match status" value="1"/>
</dbReference>
<evidence type="ECO:0000256" key="4">
    <source>
        <dbReference type="ARBA" id="ARBA00023027"/>
    </source>
</evidence>
<dbReference type="InterPro" id="IPR036291">
    <property type="entry name" value="NAD(P)-bd_dom_sf"/>
</dbReference>
<keyword evidence="9" id="KW-1185">Reference proteome</keyword>
<evidence type="ECO:0000256" key="1">
    <source>
        <dbReference type="ARBA" id="ARBA00005854"/>
    </source>
</evidence>
<evidence type="ECO:0000313" key="9">
    <source>
        <dbReference type="Proteomes" id="UP001198862"/>
    </source>
</evidence>
<reference evidence="8 9" key="1">
    <citation type="submission" date="2021-11" db="EMBL/GenBank/DDBJ databases">
        <authorList>
            <person name="Lee D.-H."/>
            <person name="Kim S.-B."/>
        </authorList>
    </citation>
    <scope>NUCLEOTIDE SEQUENCE [LARGE SCALE GENOMIC DNA]</scope>
    <source>
        <strain evidence="8 9">KCTC 52223</strain>
    </source>
</reference>
<keyword evidence="2" id="KW-0028">Amino-acid biosynthesis</keyword>
<evidence type="ECO:0000256" key="2">
    <source>
        <dbReference type="ARBA" id="ARBA00022605"/>
    </source>
</evidence>
<accession>A0ABS8KYR8</accession>
<dbReference type="InterPro" id="IPR050857">
    <property type="entry name" value="D-2-hydroxyacid_DH"/>
</dbReference>
<dbReference type="PANTHER" id="PTHR42789">
    <property type="entry name" value="D-ISOMER SPECIFIC 2-HYDROXYACID DEHYDROGENASE FAMILY PROTEIN (AFU_ORTHOLOGUE AFUA_6G10090)"/>
    <property type="match status" value="1"/>
</dbReference>
<comment type="similarity">
    <text evidence="1 5">Belongs to the D-isomer specific 2-hydroxyacid dehydrogenase family.</text>
</comment>
<evidence type="ECO:0000256" key="3">
    <source>
        <dbReference type="ARBA" id="ARBA00023002"/>
    </source>
</evidence>
<gene>
    <name evidence="8" type="ORF">LJ725_19965</name>
</gene>
<evidence type="ECO:0000313" key="8">
    <source>
        <dbReference type="EMBL" id="MCC8431257.1"/>
    </source>
</evidence>
<dbReference type="Proteomes" id="UP001198862">
    <property type="component" value="Unassembled WGS sequence"/>
</dbReference>
<dbReference type="EMBL" id="JAJISD010000009">
    <property type="protein sequence ID" value="MCC8431257.1"/>
    <property type="molecule type" value="Genomic_DNA"/>
</dbReference>
<feature type="domain" description="D-isomer specific 2-hydroxyacid dehydrogenase NAD-binding" evidence="7">
    <location>
        <begin position="110"/>
        <end position="279"/>
    </location>
</feature>
<evidence type="ECO:0000259" key="6">
    <source>
        <dbReference type="Pfam" id="PF00389"/>
    </source>
</evidence>
<dbReference type="Pfam" id="PF02826">
    <property type="entry name" value="2-Hacid_dh_C"/>
    <property type="match status" value="1"/>
</dbReference>
<evidence type="ECO:0000256" key="5">
    <source>
        <dbReference type="RuleBase" id="RU003719"/>
    </source>
</evidence>
<dbReference type="InterPro" id="IPR029752">
    <property type="entry name" value="D-isomer_DH_CS1"/>
</dbReference>
<proteinExistence type="inferred from homology"/>
<dbReference type="SUPFAM" id="SSF51735">
    <property type="entry name" value="NAD(P)-binding Rossmann-fold domains"/>
    <property type="match status" value="1"/>
</dbReference>
<dbReference type="Gene3D" id="3.40.50.720">
    <property type="entry name" value="NAD(P)-binding Rossmann-like Domain"/>
    <property type="match status" value="2"/>
</dbReference>
<comment type="caution">
    <text evidence="8">The sequence shown here is derived from an EMBL/GenBank/DDBJ whole genome shotgun (WGS) entry which is preliminary data.</text>
</comment>
<evidence type="ECO:0000259" key="7">
    <source>
        <dbReference type="Pfam" id="PF02826"/>
    </source>
</evidence>
<keyword evidence="3 5" id="KW-0560">Oxidoreductase</keyword>
<dbReference type="InterPro" id="IPR006139">
    <property type="entry name" value="D-isomer_2_OHA_DH_cat_dom"/>
</dbReference>
<dbReference type="Pfam" id="PF00389">
    <property type="entry name" value="2-Hacid_dh"/>
    <property type="match status" value="1"/>
</dbReference>
<dbReference type="RefSeq" id="WP_230552490.1">
    <property type="nucleotide sequence ID" value="NZ_JAJISD010000009.1"/>
</dbReference>